<evidence type="ECO:0000313" key="2">
    <source>
        <dbReference type="Proteomes" id="UP000516349"/>
    </source>
</evidence>
<reference evidence="1 2" key="1">
    <citation type="submission" date="2020-08" db="EMBL/GenBank/DDBJ databases">
        <title>Complete genome sequence of Entomobacter blattae G55GP.</title>
        <authorList>
            <person name="Poehlein A."/>
            <person name="Guzman J."/>
            <person name="Daniel R."/>
            <person name="Vilcinskas A."/>
        </authorList>
    </citation>
    <scope>NUCLEOTIDE SEQUENCE [LARGE SCALE GENOMIC DNA]</scope>
    <source>
        <strain evidence="1 2">G55GP</strain>
    </source>
</reference>
<dbReference type="AlphaFoldDB" id="A0A7H1NQG7"/>
<keyword evidence="2" id="KW-1185">Reference proteome</keyword>
<protein>
    <submittedName>
        <fullName evidence="1">Uncharacterized protein</fullName>
    </submittedName>
</protein>
<accession>A0A7H1NQG7</accession>
<dbReference type="Proteomes" id="UP000516349">
    <property type="component" value="Chromosome"/>
</dbReference>
<sequence length="43" mass="4809">MQNEAVVNTRDVLAHSPRKGLKTCDMTRDITDDLSHVAKLVET</sequence>
<name>A0A7H1NQG7_9PROT</name>
<evidence type="ECO:0000313" key="1">
    <source>
        <dbReference type="EMBL" id="QNT78027.1"/>
    </source>
</evidence>
<organism evidence="1 2">
    <name type="scientific">Entomobacter blattae</name>
    <dbReference type="NCBI Taxonomy" id="2762277"/>
    <lineage>
        <taxon>Bacteria</taxon>
        <taxon>Pseudomonadati</taxon>
        <taxon>Pseudomonadota</taxon>
        <taxon>Alphaproteobacteria</taxon>
        <taxon>Acetobacterales</taxon>
        <taxon>Acetobacteraceae</taxon>
        <taxon>Entomobacter</taxon>
    </lineage>
</organism>
<dbReference type="KEGG" id="ebla:JGUZn3_07940"/>
<gene>
    <name evidence="1" type="ORF">JGUZn3_07940</name>
</gene>
<dbReference type="RefSeq" id="WP_275402852.1">
    <property type="nucleotide sequence ID" value="NZ_CP060244.1"/>
</dbReference>
<dbReference type="EMBL" id="CP060244">
    <property type="protein sequence ID" value="QNT78027.1"/>
    <property type="molecule type" value="Genomic_DNA"/>
</dbReference>
<proteinExistence type="predicted"/>